<evidence type="ECO:0008006" key="4">
    <source>
        <dbReference type="Google" id="ProtNLM"/>
    </source>
</evidence>
<comment type="caution">
    <text evidence="2">The sequence shown here is derived from an EMBL/GenBank/DDBJ whole genome shotgun (WGS) entry which is preliminary data.</text>
</comment>
<organism evidence="2 3">
    <name type="scientific">Mycteria americana</name>
    <name type="common">Wood stork</name>
    <dbReference type="NCBI Taxonomy" id="33587"/>
    <lineage>
        <taxon>Eukaryota</taxon>
        <taxon>Metazoa</taxon>
        <taxon>Chordata</taxon>
        <taxon>Craniata</taxon>
        <taxon>Vertebrata</taxon>
        <taxon>Euteleostomi</taxon>
        <taxon>Archelosauria</taxon>
        <taxon>Archosauria</taxon>
        <taxon>Dinosauria</taxon>
        <taxon>Saurischia</taxon>
        <taxon>Theropoda</taxon>
        <taxon>Coelurosauria</taxon>
        <taxon>Aves</taxon>
        <taxon>Neognathae</taxon>
        <taxon>Neoaves</taxon>
        <taxon>Aequornithes</taxon>
        <taxon>Ciconiiformes</taxon>
        <taxon>Ciconiidae</taxon>
        <taxon>Mycteria</taxon>
    </lineage>
</organism>
<evidence type="ECO:0000313" key="2">
    <source>
        <dbReference type="EMBL" id="KAK4807666.1"/>
    </source>
</evidence>
<dbReference type="PANTHER" id="PTHR35441:SF1">
    <property type="entry name" value="CIRCADIAN-ASSOCIATED TRANSCRIPTIONAL REPRESSOR"/>
    <property type="match status" value="1"/>
</dbReference>
<evidence type="ECO:0000313" key="3">
    <source>
        <dbReference type="Proteomes" id="UP001333110"/>
    </source>
</evidence>
<sequence>MEPPARACSCGSPASSPGGPSDSEAEVGGPPPDPPKPERSRKRPGQPEQAPPELPSSPRGGKRPRKGDGGDTPPSEGDRLFAQKCLELRGFIQPLAELLEGLKRGRYDRGLSSFQQSVAMDRIQRIIGVLQKPEMGGVTGALRPRSARYLGTLLQVEGMLRVWFPHVAPKPAQDPAPASALLLLRCRPPAGPPGAPRCRRLPGDTPPSVPTGTLGTSHRGGRPRCHRPTQTGTPASPPVPDA</sequence>
<reference evidence="2 3" key="1">
    <citation type="journal article" date="2023" name="J. Hered.">
        <title>Chromosome-level genome of the wood stork (Mycteria americana) provides insight into avian chromosome evolution.</title>
        <authorList>
            <person name="Flamio R. Jr."/>
            <person name="Ramstad K.M."/>
        </authorList>
    </citation>
    <scope>NUCLEOTIDE SEQUENCE [LARGE SCALE GENOMIC DNA]</scope>
    <source>
        <strain evidence="2">JAX WOST 10</strain>
    </source>
</reference>
<accession>A0AAN7NA91</accession>
<dbReference type="Pfam" id="PF15673">
    <property type="entry name" value="Ciart"/>
    <property type="match status" value="1"/>
</dbReference>
<gene>
    <name evidence="2" type="ORF">QYF61_019364</name>
</gene>
<dbReference type="GO" id="GO:0000978">
    <property type="term" value="F:RNA polymerase II cis-regulatory region sequence-specific DNA binding"/>
    <property type="evidence" value="ECO:0007669"/>
    <property type="project" value="TreeGrafter"/>
</dbReference>
<dbReference type="AlphaFoldDB" id="A0AAN7NA91"/>
<feature type="region of interest" description="Disordered" evidence="1">
    <location>
        <begin position="1"/>
        <end position="78"/>
    </location>
</feature>
<dbReference type="EMBL" id="JAUNZN010000028">
    <property type="protein sequence ID" value="KAK4807666.1"/>
    <property type="molecule type" value="Genomic_DNA"/>
</dbReference>
<dbReference type="Proteomes" id="UP001333110">
    <property type="component" value="Unassembled WGS sequence"/>
</dbReference>
<feature type="compositionally biased region" description="Low complexity" evidence="1">
    <location>
        <begin position="1"/>
        <end position="21"/>
    </location>
</feature>
<proteinExistence type="predicted"/>
<evidence type="ECO:0000256" key="1">
    <source>
        <dbReference type="SAM" id="MobiDB-lite"/>
    </source>
</evidence>
<dbReference type="InterPro" id="IPR031373">
    <property type="entry name" value="Ciart"/>
</dbReference>
<dbReference type="GO" id="GO:0045892">
    <property type="term" value="P:negative regulation of DNA-templated transcription"/>
    <property type="evidence" value="ECO:0007669"/>
    <property type="project" value="TreeGrafter"/>
</dbReference>
<keyword evidence="3" id="KW-1185">Reference proteome</keyword>
<dbReference type="PANTHER" id="PTHR35441">
    <property type="entry name" value="CIRCADIAN-ASSOCIATED TRANSCRIPTIONAL REPRESSOR"/>
    <property type="match status" value="1"/>
</dbReference>
<dbReference type="GO" id="GO:0032922">
    <property type="term" value="P:circadian regulation of gene expression"/>
    <property type="evidence" value="ECO:0007669"/>
    <property type="project" value="InterPro"/>
</dbReference>
<feature type="region of interest" description="Disordered" evidence="1">
    <location>
        <begin position="192"/>
        <end position="242"/>
    </location>
</feature>
<protein>
    <recommendedName>
        <fullName evidence="4">Circadian-associated transcriptional repressor</fullName>
    </recommendedName>
</protein>
<name>A0AAN7NA91_MYCAM</name>
<dbReference type="GO" id="GO:0005634">
    <property type="term" value="C:nucleus"/>
    <property type="evidence" value="ECO:0007669"/>
    <property type="project" value="TreeGrafter"/>
</dbReference>